<evidence type="ECO:0000313" key="2">
    <source>
        <dbReference type="Proteomes" id="UP001500280"/>
    </source>
</evidence>
<proteinExistence type="predicted"/>
<protein>
    <submittedName>
        <fullName evidence="1">Holo-ACP synthase</fullName>
    </submittedName>
</protein>
<comment type="caution">
    <text evidence="1">The sequence shown here is derived from an EMBL/GenBank/DDBJ whole genome shotgun (WGS) entry which is preliminary data.</text>
</comment>
<organism evidence="1 2">
    <name type="scientific">Kribbella yunnanensis</name>
    <dbReference type="NCBI Taxonomy" id="190194"/>
    <lineage>
        <taxon>Bacteria</taxon>
        <taxon>Bacillati</taxon>
        <taxon>Actinomycetota</taxon>
        <taxon>Actinomycetes</taxon>
        <taxon>Propionibacteriales</taxon>
        <taxon>Kribbellaceae</taxon>
        <taxon>Kribbella</taxon>
    </lineage>
</organism>
<gene>
    <name evidence="1" type="ORF">GCM10009745_00940</name>
</gene>
<dbReference type="EMBL" id="BAAANF010000001">
    <property type="protein sequence ID" value="GAA1663127.1"/>
    <property type="molecule type" value="Genomic_DNA"/>
</dbReference>
<reference evidence="2" key="1">
    <citation type="journal article" date="2019" name="Int. J. Syst. Evol. Microbiol.">
        <title>The Global Catalogue of Microorganisms (GCM) 10K type strain sequencing project: providing services to taxonomists for standard genome sequencing and annotation.</title>
        <authorList>
            <consortium name="The Broad Institute Genomics Platform"/>
            <consortium name="The Broad Institute Genome Sequencing Center for Infectious Disease"/>
            <person name="Wu L."/>
            <person name="Ma J."/>
        </authorList>
    </citation>
    <scope>NUCLEOTIDE SEQUENCE [LARGE SCALE GENOMIC DNA]</scope>
    <source>
        <strain evidence="2">JCM 14307</strain>
    </source>
</reference>
<dbReference type="Gene3D" id="3.90.470.20">
    <property type="entry name" value="4'-phosphopantetheinyl transferase domain"/>
    <property type="match status" value="1"/>
</dbReference>
<sequence length="120" mass="13032">MMTAVYVFQVPTVGCAWHQLLSPAELAYCAGFVRVGEHLAARVAAKHAVVEALQWPGRIPWEEIEIVSTPRSAPVVSLAGAIERWRSQANLLVPRVSLSHAAGYAVALAWLPDRYDEAAA</sequence>
<dbReference type="Proteomes" id="UP001500280">
    <property type="component" value="Unassembled WGS sequence"/>
</dbReference>
<dbReference type="RefSeq" id="WP_344143836.1">
    <property type="nucleotide sequence ID" value="NZ_BAAANF010000001.1"/>
</dbReference>
<dbReference type="InterPro" id="IPR037143">
    <property type="entry name" value="4-PPantetheinyl_Trfase_dom_sf"/>
</dbReference>
<dbReference type="SUPFAM" id="SSF56214">
    <property type="entry name" value="4'-phosphopantetheinyl transferase"/>
    <property type="match status" value="1"/>
</dbReference>
<evidence type="ECO:0000313" key="1">
    <source>
        <dbReference type="EMBL" id="GAA1663127.1"/>
    </source>
</evidence>
<name>A0ABP4RY95_9ACTN</name>
<keyword evidence="2" id="KW-1185">Reference proteome</keyword>
<accession>A0ABP4RY95</accession>